<evidence type="ECO:0000256" key="1">
    <source>
        <dbReference type="SAM" id="Phobius"/>
    </source>
</evidence>
<dbReference type="Proteomes" id="UP000095230">
    <property type="component" value="Unassembled WGS sequence"/>
</dbReference>
<feature type="transmembrane region" description="Helical" evidence="1">
    <location>
        <begin position="121"/>
        <end position="139"/>
    </location>
</feature>
<accession>A0A1E5IRC2</accession>
<proteinExistence type="predicted"/>
<sequence>MKKLMALLCGVLFGTGLMLSGLADPAKVISFLNLSLLSSGQWDPSLMLVMSSALAVYLPVYLMVVKPRALAKQGPVFESHYHLPTKRVIDAPLVIGAALFGLGWGLVGICPGPAIVNLAQFDFSIMLFVTAMIVGGFLGRQLMDVMPVTAHNA</sequence>
<dbReference type="Pfam" id="PF20398">
    <property type="entry name" value="DUF6691"/>
    <property type="match status" value="1"/>
</dbReference>
<dbReference type="STRING" id="23.BEL05_06880"/>
<evidence type="ECO:0000313" key="2">
    <source>
        <dbReference type="EMBL" id="OEG73112.1"/>
    </source>
</evidence>
<comment type="caution">
    <text evidence="2">The sequence shown here is derived from an EMBL/GenBank/DDBJ whole genome shotgun (WGS) entry which is preliminary data.</text>
</comment>
<keyword evidence="1" id="KW-0812">Transmembrane</keyword>
<dbReference type="AlphaFoldDB" id="A0A1E5IRC2"/>
<feature type="transmembrane region" description="Helical" evidence="1">
    <location>
        <begin position="93"/>
        <end position="115"/>
    </location>
</feature>
<dbReference type="OrthoDB" id="9790409at2"/>
<dbReference type="EMBL" id="MCBT01000044">
    <property type="protein sequence ID" value="OEG73112.1"/>
    <property type="molecule type" value="Genomic_DNA"/>
</dbReference>
<reference evidence="2 3" key="1">
    <citation type="submission" date="2016-07" db="EMBL/GenBank/DDBJ databases">
        <title>Whole-genome of two Shewanella species isolated from a digestive organ of sea cucumber Apostichopus japonicus Selenka 1867.</title>
        <authorList>
            <person name="Hong H.-H."/>
            <person name="Choi H."/>
            <person name="Cheon S."/>
            <person name="Oh J.-S."/>
            <person name="Lee H.-G."/>
            <person name="Park C."/>
        </authorList>
    </citation>
    <scope>NUCLEOTIDE SEQUENCE [LARGE SCALE GENOMIC DNA]</scope>
    <source>
        <strain evidence="2 3">CSB03KR</strain>
    </source>
</reference>
<name>A0A1E5IRC2_SHECO</name>
<keyword evidence="1" id="KW-1133">Transmembrane helix</keyword>
<evidence type="ECO:0000313" key="3">
    <source>
        <dbReference type="Proteomes" id="UP000095230"/>
    </source>
</evidence>
<gene>
    <name evidence="2" type="ORF">BEL05_06880</name>
</gene>
<dbReference type="RefSeq" id="WP_069671671.1">
    <property type="nucleotide sequence ID" value="NZ_MCBT01000044.1"/>
</dbReference>
<organism evidence="2 3">
    <name type="scientific">Shewanella colwelliana</name>
    <name type="common">Alteromonas colwelliana</name>
    <dbReference type="NCBI Taxonomy" id="23"/>
    <lineage>
        <taxon>Bacteria</taxon>
        <taxon>Pseudomonadati</taxon>
        <taxon>Pseudomonadota</taxon>
        <taxon>Gammaproteobacteria</taxon>
        <taxon>Alteromonadales</taxon>
        <taxon>Shewanellaceae</taxon>
        <taxon>Shewanella</taxon>
    </lineage>
</organism>
<dbReference type="InterPro" id="IPR046513">
    <property type="entry name" value="DUF6691"/>
</dbReference>
<protein>
    <submittedName>
        <fullName evidence="2">YeeE/YedE family protein</fullName>
    </submittedName>
</protein>
<feature type="transmembrane region" description="Helical" evidence="1">
    <location>
        <begin position="45"/>
        <end position="64"/>
    </location>
</feature>
<keyword evidence="1" id="KW-0472">Membrane</keyword>